<evidence type="ECO:0000313" key="2">
    <source>
        <dbReference type="Proteomes" id="UP000515838"/>
    </source>
</evidence>
<dbReference type="RefSeq" id="WP_187574404.1">
    <property type="nucleotide sequence ID" value="NZ_CP060731.1"/>
</dbReference>
<evidence type="ECO:0000313" key="1">
    <source>
        <dbReference type="EMBL" id="QNN79238.1"/>
    </source>
</evidence>
<accession>A0A7G9TGL3</accession>
<name>A0A7G9TGL3_PSEMX</name>
<dbReference type="EMBL" id="CP060731">
    <property type="protein sequence ID" value="QNN79238.1"/>
    <property type="molecule type" value="Genomic_DNA"/>
</dbReference>
<dbReference type="Proteomes" id="UP000515838">
    <property type="component" value="Chromosome"/>
</dbReference>
<reference evidence="1 2" key="1">
    <citation type="submission" date="2020-08" db="EMBL/GenBank/DDBJ databases">
        <title>Streptomycin Non-resistant strain, P. mexicana.</title>
        <authorList>
            <person name="Ganesh-Kumar S."/>
            <person name="Zhe T."/>
            <person name="Yu Z."/>
            <person name="Min Y."/>
        </authorList>
    </citation>
    <scope>NUCLEOTIDE SEQUENCE [LARGE SCALE GENOMIC DNA]</scope>
    <source>
        <strain evidence="1 2">GTZY2</strain>
    </source>
</reference>
<gene>
    <name evidence="1" type="ORF">IAE60_07490</name>
</gene>
<sequence>MVSYEDVSNDPKYSMHVGTEYRTTSDMTVYRVSMDRNYGPSPSIYTIVQPPGFDGPEVISRTRFPAGSTLKILTIQRCKDCYLDTEPRMRATVRVTSTTQFDDLEVHAGLGLLSSHMQTIENLEPSH</sequence>
<dbReference type="AlphaFoldDB" id="A0A7G9TGL3"/>
<dbReference type="GeneID" id="81470805"/>
<organism evidence="1 2">
    <name type="scientific">Pseudoxanthomonas mexicana</name>
    <dbReference type="NCBI Taxonomy" id="128785"/>
    <lineage>
        <taxon>Bacteria</taxon>
        <taxon>Pseudomonadati</taxon>
        <taxon>Pseudomonadota</taxon>
        <taxon>Gammaproteobacteria</taxon>
        <taxon>Lysobacterales</taxon>
        <taxon>Lysobacteraceae</taxon>
        <taxon>Pseudoxanthomonas</taxon>
    </lineage>
</organism>
<protein>
    <submittedName>
        <fullName evidence="1">Uncharacterized protein</fullName>
    </submittedName>
</protein>
<proteinExistence type="predicted"/>